<evidence type="ECO:0000313" key="9">
    <source>
        <dbReference type="EMBL" id="MFB9832598.1"/>
    </source>
</evidence>
<feature type="transmembrane region" description="Helical" evidence="7">
    <location>
        <begin position="20"/>
        <end position="41"/>
    </location>
</feature>
<comment type="subcellular location">
    <subcellularLocation>
        <location evidence="1 7">Cell membrane</location>
        <topology evidence="1 7">Multi-pass membrane protein</topology>
    </subcellularLocation>
</comment>
<evidence type="ECO:0000313" key="10">
    <source>
        <dbReference type="Proteomes" id="UP001589627"/>
    </source>
</evidence>
<comment type="similarity">
    <text evidence="7">Belongs to the binding-protein-dependent transport system permease family.</text>
</comment>
<evidence type="ECO:0000259" key="8">
    <source>
        <dbReference type="PROSITE" id="PS50928"/>
    </source>
</evidence>
<evidence type="ECO:0000256" key="4">
    <source>
        <dbReference type="ARBA" id="ARBA00022692"/>
    </source>
</evidence>
<dbReference type="PROSITE" id="PS50928">
    <property type="entry name" value="ABC_TM1"/>
    <property type="match status" value="1"/>
</dbReference>
<keyword evidence="5 7" id="KW-1133">Transmembrane helix</keyword>
<feature type="transmembrane region" description="Helical" evidence="7">
    <location>
        <begin position="203"/>
        <end position="222"/>
    </location>
</feature>
<evidence type="ECO:0000256" key="6">
    <source>
        <dbReference type="ARBA" id="ARBA00023136"/>
    </source>
</evidence>
<name>A0ABV5YC45_9ACTN</name>
<feature type="domain" description="ABC transmembrane type-1" evidence="8">
    <location>
        <begin position="72"/>
        <end position="256"/>
    </location>
</feature>
<evidence type="ECO:0000256" key="3">
    <source>
        <dbReference type="ARBA" id="ARBA00022475"/>
    </source>
</evidence>
<keyword evidence="3" id="KW-1003">Cell membrane</keyword>
<sequence>MAAVIGDRTHRRSVVRNRRLALRATGWLGLIVAAGVWQLLAMALHQAIFPTFVTALAAVGHVITGPRLTQDILPSVVRALAGFAISAVVGIAVGLTLGYVRRLGDYCVTVIDFLRSLPAPLFVPLGIVVLGLGSTMVVAIVVSAAVWPVLLNSFDAARRVEPLHLDTARAYGLRRFALFRIVLLPATLPMVFAGLRVALSTSLAVLVVAEMLGAHSGIGFFIQDAQQTFRVPDTYAGVIVLAAVGWLFDTAFLLVERRLLRWESALTGGSHV</sequence>
<evidence type="ECO:0000256" key="5">
    <source>
        <dbReference type="ARBA" id="ARBA00022989"/>
    </source>
</evidence>
<dbReference type="PANTHER" id="PTHR30151">
    <property type="entry name" value="ALKANE SULFONATE ABC TRANSPORTER-RELATED, MEMBRANE SUBUNIT"/>
    <property type="match status" value="1"/>
</dbReference>
<dbReference type="InterPro" id="IPR035906">
    <property type="entry name" value="MetI-like_sf"/>
</dbReference>
<protein>
    <submittedName>
        <fullName evidence="9">ABC transporter permease</fullName>
    </submittedName>
</protein>
<dbReference type="EMBL" id="JBHLZP010000054">
    <property type="protein sequence ID" value="MFB9832598.1"/>
    <property type="molecule type" value="Genomic_DNA"/>
</dbReference>
<comment type="caution">
    <text evidence="9">The sequence shown here is derived from an EMBL/GenBank/DDBJ whole genome shotgun (WGS) entry which is preliminary data.</text>
</comment>
<feature type="transmembrane region" description="Helical" evidence="7">
    <location>
        <begin position="76"/>
        <end position="101"/>
    </location>
</feature>
<feature type="transmembrane region" description="Helical" evidence="7">
    <location>
        <begin position="121"/>
        <end position="150"/>
    </location>
</feature>
<evidence type="ECO:0000256" key="1">
    <source>
        <dbReference type="ARBA" id="ARBA00004651"/>
    </source>
</evidence>
<dbReference type="SUPFAM" id="SSF161098">
    <property type="entry name" value="MetI-like"/>
    <property type="match status" value="1"/>
</dbReference>
<dbReference type="PANTHER" id="PTHR30151:SF0">
    <property type="entry name" value="ABC TRANSPORTER PERMEASE PROTEIN MJ0413-RELATED"/>
    <property type="match status" value="1"/>
</dbReference>
<feature type="transmembrane region" description="Helical" evidence="7">
    <location>
        <begin position="234"/>
        <end position="255"/>
    </location>
</feature>
<keyword evidence="2 7" id="KW-0813">Transport</keyword>
<dbReference type="InterPro" id="IPR000515">
    <property type="entry name" value="MetI-like"/>
</dbReference>
<gene>
    <name evidence="9" type="ORF">ACFFNX_10405</name>
</gene>
<reference evidence="9 10" key="1">
    <citation type="submission" date="2024-09" db="EMBL/GenBank/DDBJ databases">
        <authorList>
            <person name="Sun Q."/>
            <person name="Mori K."/>
        </authorList>
    </citation>
    <scope>NUCLEOTIDE SEQUENCE [LARGE SCALE GENOMIC DNA]</scope>
    <source>
        <strain evidence="9 10">TBRC 0563</strain>
    </source>
</reference>
<dbReference type="Proteomes" id="UP001589627">
    <property type="component" value="Unassembled WGS sequence"/>
</dbReference>
<dbReference type="CDD" id="cd06261">
    <property type="entry name" value="TM_PBP2"/>
    <property type="match status" value="1"/>
</dbReference>
<feature type="transmembrane region" description="Helical" evidence="7">
    <location>
        <begin position="47"/>
        <end position="64"/>
    </location>
</feature>
<dbReference type="RefSeq" id="WP_378198591.1">
    <property type="nucleotide sequence ID" value="NZ_JBHLZP010000054.1"/>
</dbReference>
<evidence type="ECO:0000256" key="7">
    <source>
        <dbReference type="RuleBase" id="RU363032"/>
    </source>
</evidence>
<dbReference type="Gene3D" id="1.10.3720.10">
    <property type="entry name" value="MetI-like"/>
    <property type="match status" value="1"/>
</dbReference>
<keyword evidence="10" id="KW-1185">Reference proteome</keyword>
<keyword evidence="6 7" id="KW-0472">Membrane</keyword>
<keyword evidence="4 7" id="KW-0812">Transmembrane</keyword>
<feature type="transmembrane region" description="Helical" evidence="7">
    <location>
        <begin position="177"/>
        <end position="197"/>
    </location>
</feature>
<accession>A0ABV5YC45</accession>
<dbReference type="Pfam" id="PF00528">
    <property type="entry name" value="BPD_transp_1"/>
    <property type="match status" value="1"/>
</dbReference>
<proteinExistence type="inferred from homology"/>
<evidence type="ECO:0000256" key="2">
    <source>
        <dbReference type="ARBA" id="ARBA00022448"/>
    </source>
</evidence>
<organism evidence="9 10">
    <name type="scientific">Actinoallomurus acaciae</name>
    <dbReference type="NCBI Taxonomy" id="502577"/>
    <lineage>
        <taxon>Bacteria</taxon>
        <taxon>Bacillati</taxon>
        <taxon>Actinomycetota</taxon>
        <taxon>Actinomycetes</taxon>
        <taxon>Streptosporangiales</taxon>
        <taxon>Thermomonosporaceae</taxon>
        <taxon>Actinoallomurus</taxon>
    </lineage>
</organism>